<accession>A0ABT1A3V3</accession>
<dbReference type="CDD" id="cd00143">
    <property type="entry name" value="PP2Cc"/>
    <property type="match status" value="1"/>
</dbReference>
<feature type="domain" description="PPM-type phosphatase" evidence="1">
    <location>
        <begin position="83"/>
        <end position="329"/>
    </location>
</feature>
<evidence type="ECO:0000313" key="3">
    <source>
        <dbReference type="Proteomes" id="UP001165283"/>
    </source>
</evidence>
<dbReference type="Proteomes" id="UP001165283">
    <property type="component" value="Unassembled WGS sequence"/>
</dbReference>
<dbReference type="Pfam" id="PF13672">
    <property type="entry name" value="PP2C_2"/>
    <property type="match status" value="1"/>
</dbReference>
<dbReference type="SMART" id="SM00331">
    <property type="entry name" value="PP2C_SIG"/>
    <property type="match status" value="1"/>
</dbReference>
<proteinExistence type="predicted"/>
<evidence type="ECO:0000259" key="1">
    <source>
        <dbReference type="PROSITE" id="PS51746"/>
    </source>
</evidence>
<name>A0ABT1A3V3_9PSEU</name>
<evidence type="ECO:0000313" key="2">
    <source>
        <dbReference type="EMBL" id="MCO1657484.1"/>
    </source>
</evidence>
<keyword evidence="3" id="KW-1185">Reference proteome</keyword>
<dbReference type="InterPro" id="IPR001932">
    <property type="entry name" value="PPM-type_phosphatase-like_dom"/>
</dbReference>
<dbReference type="Pfam" id="PF12773">
    <property type="entry name" value="DZR"/>
    <property type="match status" value="1"/>
</dbReference>
<dbReference type="PROSITE" id="PS51746">
    <property type="entry name" value="PPM_2"/>
    <property type="match status" value="1"/>
</dbReference>
<dbReference type="InterPro" id="IPR036457">
    <property type="entry name" value="PPM-type-like_dom_sf"/>
</dbReference>
<comment type="caution">
    <text evidence="2">The sequence shown here is derived from an EMBL/GenBank/DDBJ whole genome shotgun (WGS) entry which is preliminary data.</text>
</comment>
<sequence>MSSPTACPNPACAEAVDPAANFCEACGSDLAVRDGTSAVTAPDAERTCRGCGTATGPDDDEYCAGCGLRHRDPTERVETVLDGLAGVSDRGLVRSTNQDAMALGRHRAGTVAAVVCDGVSTTLTPELAATTAADTALDVLLRGRADGADRTREAVLAAGRAVAKLGRAPHGPSCTLVSALVEPLPDGSGVDVAIGWIGDSRVYWLAPPESPEPARALTRDHSWATEMIAVGMDPAEAAADRRAHQITRWLGPEAQPPAPEVTGLRPAADGLLLLCTDGLWNYLDDPAELSAVALPLAAESGPLAAAAALTALAVDAGGRDNITIVIVPVSVRSRP</sequence>
<dbReference type="InterPro" id="IPR025874">
    <property type="entry name" value="DZR"/>
</dbReference>
<gene>
    <name evidence="2" type="ORF">KDL28_20715</name>
</gene>
<dbReference type="Gene3D" id="3.60.40.10">
    <property type="entry name" value="PPM-type phosphatase domain"/>
    <property type="match status" value="1"/>
</dbReference>
<reference evidence="2" key="1">
    <citation type="submission" date="2021-04" db="EMBL/GenBank/DDBJ databases">
        <title>Pseudonocardia sp. nov., isolated from sandy soil of mangrove forest.</title>
        <authorList>
            <person name="Zan Z."/>
            <person name="Huang R."/>
            <person name="Liu W."/>
        </authorList>
    </citation>
    <scope>NUCLEOTIDE SEQUENCE</scope>
    <source>
        <strain evidence="2">S2-4</strain>
    </source>
</reference>
<dbReference type="SUPFAM" id="SSF81606">
    <property type="entry name" value="PP2C-like"/>
    <property type="match status" value="1"/>
</dbReference>
<dbReference type="RefSeq" id="WP_252441138.1">
    <property type="nucleotide sequence ID" value="NZ_JAGSOV010000042.1"/>
</dbReference>
<organism evidence="2 3">
    <name type="scientific">Pseudonocardia humida</name>
    <dbReference type="NCBI Taxonomy" id="2800819"/>
    <lineage>
        <taxon>Bacteria</taxon>
        <taxon>Bacillati</taxon>
        <taxon>Actinomycetota</taxon>
        <taxon>Actinomycetes</taxon>
        <taxon>Pseudonocardiales</taxon>
        <taxon>Pseudonocardiaceae</taxon>
        <taxon>Pseudonocardia</taxon>
    </lineage>
</organism>
<dbReference type="EMBL" id="JAGSOV010000042">
    <property type="protein sequence ID" value="MCO1657484.1"/>
    <property type="molecule type" value="Genomic_DNA"/>
</dbReference>
<protein>
    <submittedName>
        <fullName evidence="2">Protein phosphatase 2C domain-containing protein</fullName>
    </submittedName>
</protein>
<dbReference type="SMART" id="SM00332">
    <property type="entry name" value="PP2Cc"/>
    <property type="match status" value="1"/>
</dbReference>